<dbReference type="InterPro" id="IPR037026">
    <property type="entry name" value="Vgr_OB-fold_dom_sf"/>
</dbReference>
<name>A0A975BQ25_9BACT</name>
<reference evidence="2" key="1">
    <citation type="journal article" date="2021" name="Microb. Physiol.">
        <title>Proteogenomic Insights into the Physiology of Marine, Sulfate-Reducing, Filamentous Desulfonema limicola and Desulfonema magnum.</title>
        <authorList>
            <person name="Schnaars V."/>
            <person name="Wohlbrand L."/>
            <person name="Scheve S."/>
            <person name="Hinrichs C."/>
            <person name="Reinhardt R."/>
            <person name="Rabus R."/>
        </authorList>
    </citation>
    <scope>NUCLEOTIDE SEQUENCE</scope>
    <source>
        <strain evidence="2">4be13</strain>
    </source>
</reference>
<proteinExistence type="predicted"/>
<dbReference type="KEGG" id="dmm:dnm_051420"/>
<accession>A0A975BQ25</accession>
<dbReference type="RefSeq" id="WP_207677873.1">
    <property type="nucleotide sequence ID" value="NZ_CP061800.1"/>
</dbReference>
<dbReference type="Pfam" id="PF04717">
    <property type="entry name" value="Phage_base_V"/>
    <property type="match status" value="1"/>
</dbReference>
<dbReference type="EMBL" id="CP061800">
    <property type="protein sequence ID" value="QTA89094.1"/>
    <property type="molecule type" value="Genomic_DNA"/>
</dbReference>
<protein>
    <recommendedName>
        <fullName evidence="1">Gp5/Type VI secretion system Vgr protein OB-fold domain-containing protein</fullName>
    </recommendedName>
</protein>
<gene>
    <name evidence="2" type="ORF">dnm_051420</name>
</gene>
<sequence length="213" mass="22539">MEKYFGKYRGKVTNNNDPMQLGRVQVEVPSVLGDGRLSWAMPCVPYAGMQVGFFAIPPINANIWVEFEGGDIDYPIWSGCFWGTGEVPAKPAVEQIKVFKTQSVSITLNDMPGAGGAILEVNPPGVSAPLKMTFNSAGIEIDCNPANVKLTPKGIELSIPPTTIRMDPSNLEAESPPASIKLSASGVEATNGPAALKLNGPKVDINNGAVEVV</sequence>
<feature type="domain" description="Gp5/Type VI secretion system Vgr protein OB-fold" evidence="1">
    <location>
        <begin position="8"/>
        <end position="82"/>
    </location>
</feature>
<dbReference type="InterPro" id="IPR006531">
    <property type="entry name" value="Gp5/Vgr_OB"/>
</dbReference>
<evidence type="ECO:0000313" key="3">
    <source>
        <dbReference type="Proteomes" id="UP000663722"/>
    </source>
</evidence>
<dbReference type="Proteomes" id="UP000663722">
    <property type="component" value="Chromosome"/>
</dbReference>
<dbReference type="Gene3D" id="2.40.50.230">
    <property type="entry name" value="Gp5 N-terminal domain"/>
    <property type="match status" value="1"/>
</dbReference>
<dbReference type="AlphaFoldDB" id="A0A975BQ25"/>
<evidence type="ECO:0000313" key="2">
    <source>
        <dbReference type="EMBL" id="QTA89094.1"/>
    </source>
</evidence>
<keyword evidence="3" id="KW-1185">Reference proteome</keyword>
<dbReference type="SUPFAM" id="SSF69255">
    <property type="entry name" value="gp5 N-terminal domain-like"/>
    <property type="match status" value="1"/>
</dbReference>
<evidence type="ECO:0000259" key="1">
    <source>
        <dbReference type="Pfam" id="PF04717"/>
    </source>
</evidence>
<organism evidence="2 3">
    <name type="scientific">Desulfonema magnum</name>
    <dbReference type="NCBI Taxonomy" id="45655"/>
    <lineage>
        <taxon>Bacteria</taxon>
        <taxon>Pseudomonadati</taxon>
        <taxon>Thermodesulfobacteriota</taxon>
        <taxon>Desulfobacteria</taxon>
        <taxon>Desulfobacterales</taxon>
        <taxon>Desulfococcaceae</taxon>
        <taxon>Desulfonema</taxon>
    </lineage>
</organism>